<dbReference type="InterPro" id="IPR017853">
    <property type="entry name" value="GH"/>
</dbReference>
<keyword evidence="1" id="KW-0624">Polysaccharide degradation</keyword>
<comment type="caution">
    <text evidence="1">The sequence shown here is derived from an EMBL/GenBank/DDBJ whole genome shotgun (WGS) entry which is preliminary data.</text>
</comment>
<dbReference type="RefSeq" id="WP_154780772.1">
    <property type="nucleotide sequence ID" value="NZ_WMBC01000012.1"/>
</dbReference>
<keyword evidence="1" id="KW-0378">Hydrolase</keyword>
<name>A0A844GR84_9FIRM</name>
<protein>
    <submittedName>
        <fullName evidence="1">1,4-beta-xylanase</fullName>
    </submittedName>
</protein>
<dbReference type="GO" id="GO:0016798">
    <property type="term" value="F:hydrolase activity, acting on glycosyl bonds"/>
    <property type="evidence" value="ECO:0007669"/>
    <property type="project" value="UniProtKB-KW"/>
</dbReference>
<gene>
    <name evidence="1" type="ORF">GKZ57_13550</name>
</gene>
<keyword evidence="1" id="KW-0326">Glycosidase</keyword>
<organism evidence="1 2">
    <name type="scientific">Blautia luti DSM 14534 = JCM 17040</name>
    <dbReference type="NCBI Taxonomy" id="649762"/>
    <lineage>
        <taxon>Bacteria</taxon>
        <taxon>Bacillati</taxon>
        <taxon>Bacillota</taxon>
        <taxon>Clostridia</taxon>
        <taxon>Lachnospirales</taxon>
        <taxon>Lachnospiraceae</taxon>
        <taxon>Blautia</taxon>
    </lineage>
</organism>
<keyword evidence="1" id="KW-0858">Xylan degradation</keyword>
<proteinExistence type="predicted"/>
<dbReference type="InterPro" id="IPR055151">
    <property type="entry name" value="GH113"/>
</dbReference>
<dbReference type="EMBL" id="WMBC01000012">
    <property type="protein sequence ID" value="MTD62235.1"/>
    <property type="molecule type" value="Genomic_DNA"/>
</dbReference>
<sequence length="318" mass="37050">MKIQNQLGYIKGITFAPFHKRGSLSTQTARDSFDYMIEHTAADFVILAPVGLQDHAHSEEICYTSSATFSDEELINMIRYAKSKSIRVALKPTVNCKNGVWRAYISFFEKDVPCEPKWGNWFASYTEFQTHYAKIAEAEQCDLFIAGCEMVMTEHRSEEWRNVIAAIRNYYHGPVSYNTDKYQEENVTWWDCVDMISSSGYYPIDQWEQELDRIERTVQKFKKPFFFAEAGCMSRKGSSLVPNNWAIQGALRLEEQPDWYRAMFEACAKRSWVNGFAMWEWAPVLPSRSTAARDTSYEICNKPVQEVIKDYYGRDKRK</sequence>
<evidence type="ECO:0000313" key="1">
    <source>
        <dbReference type="EMBL" id="MTD62235.1"/>
    </source>
</evidence>
<dbReference type="SUPFAM" id="SSF51445">
    <property type="entry name" value="(Trans)glycosidases"/>
    <property type="match status" value="1"/>
</dbReference>
<dbReference type="Pfam" id="PF22612">
    <property type="entry name" value="GH113"/>
    <property type="match status" value="1"/>
</dbReference>
<dbReference type="GO" id="GO:0045493">
    <property type="term" value="P:xylan catabolic process"/>
    <property type="evidence" value="ECO:0007669"/>
    <property type="project" value="UniProtKB-KW"/>
</dbReference>
<dbReference type="AlphaFoldDB" id="A0A844GR84"/>
<accession>A0A844GR84</accession>
<reference evidence="1 2" key="1">
    <citation type="submission" date="2019-11" db="EMBL/GenBank/DDBJ databases">
        <title>Draft genome sequence of Blautia luti DSM 14534T, isolated from human stool.</title>
        <authorList>
            <person name="Ortiz R."/>
            <person name="Melis-Arcos F."/>
            <person name="Covarrubias P."/>
            <person name="Cardenas J.P."/>
            <person name="Perez-Donoso J."/>
            <person name="Almonacid D."/>
        </authorList>
    </citation>
    <scope>NUCLEOTIDE SEQUENCE [LARGE SCALE GENOMIC DNA]</scope>
    <source>
        <strain evidence="1 2">DSM 14534</strain>
    </source>
</reference>
<dbReference type="Gene3D" id="3.20.20.80">
    <property type="entry name" value="Glycosidases"/>
    <property type="match status" value="1"/>
</dbReference>
<evidence type="ECO:0000313" key="2">
    <source>
        <dbReference type="Proteomes" id="UP000437824"/>
    </source>
</evidence>
<dbReference type="Proteomes" id="UP000437824">
    <property type="component" value="Unassembled WGS sequence"/>
</dbReference>
<keyword evidence="1" id="KW-0119">Carbohydrate metabolism</keyword>